<reference evidence="2" key="1">
    <citation type="submission" date="2017-10" db="EMBL/GenBank/DDBJ databases">
        <title>Rapid genome shrinkage in a self-fertile nematode reveals novel sperm competition proteins.</title>
        <authorList>
            <person name="Yin D."/>
            <person name="Schwarz E.M."/>
            <person name="Thomas C.G."/>
            <person name="Felde R.L."/>
            <person name="Korf I.F."/>
            <person name="Cutter A.D."/>
            <person name="Schartner C.M."/>
            <person name="Ralston E.J."/>
            <person name="Meyer B.J."/>
            <person name="Haag E.S."/>
        </authorList>
    </citation>
    <scope>NUCLEOTIDE SEQUENCE [LARGE SCALE GENOMIC DNA]</scope>
    <source>
        <strain evidence="2">JU1422</strain>
    </source>
</reference>
<name>A0A2G5SW54_9PELO</name>
<keyword evidence="2" id="KW-1185">Reference proteome</keyword>
<evidence type="ECO:0000313" key="2">
    <source>
        <dbReference type="Proteomes" id="UP000230233"/>
    </source>
</evidence>
<sequence length="113" mass="12710">MSIMMTNLAGAPELIPCHFRISYCHLQPPYCLSSWMTQRLTKLVTKYSYLELTVYSNGWELLERSTNGQLIIKTCVQMSIGRKAVFLVVFSIQSSGNEGGNKREKGVSPCISQ</sequence>
<evidence type="ECO:0000313" key="1">
    <source>
        <dbReference type="EMBL" id="PIC19287.1"/>
    </source>
</evidence>
<organism evidence="1 2">
    <name type="scientific">Caenorhabditis nigoni</name>
    <dbReference type="NCBI Taxonomy" id="1611254"/>
    <lineage>
        <taxon>Eukaryota</taxon>
        <taxon>Metazoa</taxon>
        <taxon>Ecdysozoa</taxon>
        <taxon>Nematoda</taxon>
        <taxon>Chromadorea</taxon>
        <taxon>Rhabditida</taxon>
        <taxon>Rhabditina</taxon>
        <taxon>Rhabditomorpha</taxon>
        <taxon>Rhabditoidea</taxon>
        <taxon>Rhabditidae</taxon>
        <taxon>Peloderinae</taxon>
        <taxon>Caenorhabditis</taxon>
    </lineage>
</organism>
<gene>
    <name evidence="1" type="primary">Cnig_chr_X.g24890</name>
    <name evidence="1" type="ORF">B9Z55_024890</name>
</gene>
<accession>A0A2G5SW54</accession>
<comment type="caution">
    <text evidence="1">The sequence shown here is derived from an EMBL/GenBank/DDBJ whole genome shotgun (WGS) entry which is preliminary data.</text>
</comment>
<dbReference type="AlphaFoldDB" id="A0A2G5SW54"/>
<protein>
    <submittedName>
        <fullName evidence="1">Uncharacterized protein</fullName>
    </submittedName>
</protein>
<proteinExistence type="predicted"/>
<dbReference type="EMBL" id="PDUG01000006">
    <property type="protein sequence ID" value="PIC19287.1"/>
    <property type="molecule type" value="Genomic_DNA"/>
</dbReference>
<dbReference type="Proteomes" id="UP000230233">
    <property type="component" value="Chromosome X"/>
</dbReference>